<dbReference type="InterPro" id="IPR000835">
    <property type="entry name" value="HTH_MarR-typ"/>
</dbReference>
<evidence type="ECO:0000313" key="5">
    <source>
        <dbReference type="EMBL" id="WOH36237.1"/>
    </source>
</evidence>
<proteinExistence type="predicted"/>
<reference evidence="5 6" key="1">
    <citation type="submission" date="2023-09" db="EMBL/GenBank/DDBJ databases">
        <authorList>
            <person name="Qi X."/>
        </authorList>
    </citation>
    <scope>NUCLEOTIDE SEQUENCE [LARGE SCALE GENOMIC DNA]</scope>
    <source>
        <strain evidence="5 6">S1-1</strain>
    </source>
</reference>
<dbReference type="InterPro" id="IPR036390">
    <property type="entry name" value="WH_DNA-bd_sf"/>
</dbReference>
<sequence length="148" mass="16524">MTTANDGTLSLQQFLPYRLSALANRISQSLAIKYSKQYGISVQEWRILAVLGEGTKLSAVAITNRIAMDKVAVSRAVKRLIEKGLVIKHLDSKDQRSHELALSNEGIEMYQQLVPIALEHEQQVTDNLTLKEQQSLLKLLSKLDNAPL</sequence>
<dbReference type="PROSITE" id="PS50995">
    <property type="entry name" value="HTH_MARR_2"/>
    <property type="match status" value="1"/>
</dbReference>
<evidence type="ECO:0000313" key="6">
    <source>
        <dbReference type="Proteomes" id="UP001301442"/>
    </source>
</evidence>
<dbReference type="InterPro" id="IPR052067">
    <property type="entry name" value="Metal_resp_HTH_trans_reg"/>
</dbReference>
<name>A0ABZ0GK60_9GAMM</name>
<dbReference type="PRINTS" id="PR00598">
    <property type="entry name" value="HTHMARR"/>
</dbReference>
<dbReference type="InterPro" id="IPR036388">
    <property type="entry name" value="WH-like_DNA-bd_sf"/>
</dbReference>
<dbReference type="Proteomes" id="UP001301442">
    <property type="component" value="Chromosome"/>
</dbReference>
<dbReference type="SUPFAM" id="SSF46785">
    <property type="entry name" value="Winged helix' DNA-binding domain"/>
    <property type="match status" value="1"/>
</dbReference>
<accession>A0ABZ0GK60</accession>
<evidence type="ECO:0000259" key="4">
    <source>
        <dbReference type="PROSITE" id="PS50995"/>
    </source>
</evidence>
<evidence type="ECO:0000256" key="2">
    <source>
        <dbReference type="ARBA" id="ARBA00023125"/>
    </source>
</evidence>
<evidence type="ECO:0000256" key="1">
    <source>
        <dbReference type="ARBA" id="ARBA00023015"/>
    </source>
</evidence>
<organism evidence="5 6">
    <name type="scientific">Thalassotalea fonticola</name>
    <dbReference type="NCBI Taxonomy" id="3065649"/>
    <lineage>
        <taxon>Bacteria</taxon>
        <taxon>Pseudomonadati</taxon>
        <taxon>Pseudomonadota</taxon>
        <taxon>Gammaproteobacteria</taxon>
        <taxon>Alteromonadales</taxon>
        <taxon>Colwelliaceae</taxon>
        <taxon>Thalassotalea</taxon>
    </lineage>
</organism>
<dbReference type="InterPro" id="IPR023187">
    <property type="entry name" value="Tscrpt_reg_MarR-type_CS"/>
</dbReference>
<dbReference type="PANTHER" id="PTHR35790:SF4">
    <property type="entry name" value="HTH-TYPE TRANSCRIPTIONAL REGULATOR PCHR"/>
    <property type="match status" value="1"/>
</dbReference>
<dbReference type="PROSITE" id="PS01117">
    <property type="entry name" value="HTH_MARR_1"/>
    <property type="match status" value="1"/>
</dbReference>
<protein>
    <submittedName>
        <fullName evidence="5">MarR family winged helix-turn-helix transcriptional regulator</fullName>
    </submittedName>
</protein>
<dbReference type="Gene3D" id="1.10.10.10">
    <property type="entry name" value="Winged helix-like DNA-binding domain superfamily/Winged helix DNA-binding domain"/>
    <property type="match status" value="1"/>
</dbReference>
<dbReference type="SMART" id="SM00347">
    <property type="entry name" value="HTH_MARR"/>
    <property type="match status" value="1"/>
</dbReference>
<evidence type="ECO:0000256" key="3">
    <source>
        <dbReference type="ARBA" id="ARBA00023163"/>
    </source>
</evidence>
<keyword evidence="2" id="KW-0238">DNA-binding</keyword>
<keyword evidence="3" id="KW-0804">Transcription</keyword>
<feature type="domain" description="HTH marR-type" evidence="4">
    <location>
        <begin position="12"/>
        <end position="145"/>
    </location>
</feature>
<keyword evidence="6" id="KW-1185">Reference proteome</keyword>
<dbReference type="EMBL" id="CP136600">
    <property type="protein sequence ID" value="WOH36237.1"/>
    <property type="molecule type" value="Genomic_DNA"/>
</dbReference>
<gene>
    <name evidence="5" type="ORF">RI844_12740</name>
</gene>
<dbReference type="Pfam" id="PF12802">
    <property type="entry name" value="MarR_2"/>
    <property type="match status" value="1"/>
</dbReference>
<keyword evidence="1" id="KW-0805">Transcription regulation</keyword>
<dbReference type="PANTHER" id="PTHR35790">
    <property type="entry name" value="HTH-TYPE TRANSCRIPTIONAL REGULATOR PCHR"/>
    <property type="match status" value="1"/>
</dbReference>
<dbReference type="RefSeq" id="WP_348395051.1">
    <property type="nucleotide sequence ID" value="NZ_CP136600.1"/>
</dbReference>